<name>A4CNU8_ROBBH</name>
<dbReference type="KEGG" id="rbi:RB2501_00776"/>
<evidence type="ECO:0008006" key="3">
    <source>
        <dbReference type="Google" id="ProtNLM"/>
    </source>
</evidence>
<dbReference type="RefSeq" id="WP_015755353.1">
    <property type="nucleotide sequence ID" value="NC_013222.1"/>
</dbReference>
<evidence type="ECO:0000313" key="2">
    <source>
        <dbReference type="Proteomes" id="UP000009049"/>
    </source>
</evidence>
<organism evidence="1 2">
    <name type="scientific">Robiginitalea biformata (strain ATCC BAA-864 / DSM 15991 / KCTC 12146 / HTCC2501)</name>
    <dbReference type="NCBI Taxonomy" id="313596"/>
    <lineage>
        <taxon>Bacteria</taxon>
        <taxon>Pseudomonadati</taxon>
        <taxon>Bacteroidota</taxon>
        <taxon>Flavobacteriia</taxon>
        <taxon>Flavobacteriales</taxon>
        <taxon>Flavobacteriaceae</taxon>
        <taxon>Robiginitalea</taxon>
    </lineage>
</organism>
<gene>
    <name evidence="1" type="ordered locus">RB2501_00776</name>
</gene>
<dbReference type="HOGENOM" id="CLU_1747585_0_0_10"/>
<dbReference type="Gene3D" id="2.40.128.490">
    <property type="entry name" value="Uncharacterised protein PF14869, DUF4488"/>
    <property type="match status" value="1"/>
</dbReference>
<protein>
    <recommendedName>
        <fullName evidence="3">Lipocalin-like domain-containing protein</fullName>
    </recommendedName>
</protein>
<dbReference type="eggNOG" id="ENOG5032UUV">
    <property type="taxonomic scope" value="Bacteria"/>
</dbReference>
<accession>A4CNU8</accession>
<proteinExistence type="predicted"/>
<dbReference type="Proteomes" id="UP000009049">
    <property type="component" value="Chromosome"/>
</dbReference>
<reference evidence="1 2" key="1">
    <citation type="journal article" date="2009" name="J. Bacteriol.">
        <title>Complete genome sequence of Robiginitalea biformata HTCC2501.</title>
        <authorList>
            <person name="Oh H.M."/>
            <person name="Giovannoni S.J."/>
            <person name="Lee K."/>
            <person name="Ferriera S."/>
            <person name="Johnson J."/>
            <person name="Cho J.C."/>
        </authorList>
    </citation>
    <scope>NUCLEOTIDE SEQUENCE [LARGE SCALE GENOMIC DNA]</scope>
    <source>
        <strain evidence="2">ATCC BAA-864 / HTCC2501 / KCTC 12146</strain>
    </source>
</reference>
<dbReference type="EMBL" id="CP001712">
    <property type="protein sequence ID" value="EAR14565.1"/>
    <property type="molecule type" value="Genomic_DNA"/>
</dbReference>
<dbReference type="AlphaFoldDB" id="A4CNU8"/>
<evidence type="ECO:0000313" key="1">
    <source>
        <dbReference type="EMBL" id="EAR14565.1"/>
    </source>
</evidence>
<keyword evidence="2" id="KW-1185">Reference proteome</keyword>
<sequence>MSTAPPESLHSLEGTWELQSFCNYADNEPDTISLEEGYRQVKMYYNGKVMWSRTDPSDTIGRFGFGSYKITSNELIEDIEYGDHYFMANLGPMQFRFRLVLDDNSYSQITLDEEGNPTFSENYKRID</sequence>